<dbReference type="PROSITE" id="PS01358">
    <property type="entry name" value="ZF_RANBP2_1"/>
    <property type="match status" value="1"/>
</dbReference>
<evidence type="ECO:0000256" key="9">
    <source>
        <dbReference type="PROSITE-ProRule" id="PRU00322"/>
    </source>
</evidence>
<evidence type="ECO:0000256" key="1">
    <source>
        <dbReference type="ARBA" id="ARBA00004123"/>
    </source>
</evidence>
<evidence type="ECO:0000256" key="5">
    <source>
        <dbReference type="ARBA" id="ARBA00022833"/>
    </source>
</evidence>
<feature type="compositionally biased region" description="Gly residues" evidence="10">
    <location>
        <begin position="383"/>
        <end position="403"/>
    </location>
</feature>
<feature type="compositionally biased region" description="Basic and acidic residues" evidence="10">
    <location>
        <begin position="474"/>
        <end position="499"/>
    </location>
</feature>
<dbReference type="InterPro" id="IPR000504">
    <property type="entry name" value="RRM_dom"/>
</dbReference>
<dbReference type="SUPFAM" id="SSF90209">
    <property type="entry name" value="Ran binding protein zinc finger-like"/>
    <property type="match status" value="1"/>
</dbReference>
<organism evidence="13 14">
    <name type="scientific">Riccia fluitans</name>
    <dbReference type="NCBI Taxonomy" id="41844"/>
    <lineage>
        <taxon>Eukaryota</taxon>
        <taxon>Viridiplantae</taxon>
        <taxon>Streptophyta</taxon>
        <taxon>Embryophyta</taxon>
        <taxon>Marchantiophyta</taxon>
        <taxon>Marchantiopsida</taxon>
        <taxon>Marchantiidae</taxon>
        <taxon>Marchantiales</taxon>
        <taxon>Ricciaceae</taxon>
        <taxon>Riccia</taxon>
    </lineage>
</organism>
<dbReference type="PROSITE" id="PS50102">
    <property type="entry name" value="RRM"/>
    <property type="match status" value="1"/>
</dbReference>
<feature type="compositionally biased region" description="Basic and acidic residues" evidence="10">
    <location>
        <begin position="68"/>
        <end position="84"/>
    </location>
</feature>
<dbReference type="InterPro" id="IPR012677">
    <property type="entry name" value="Nucleotide-bd_a/b_plait_sf"/>
</dbReference>
<dbReference type="AlphaFoldDB" id="A0ABD1ZEM2"/>
<evidence type="ECO:0000256" key="7">
    <source>
        <dbReference type="ARBA" id="ARBA00023242"/>
    </source>
</evidence>
<feature type="region of interest" description="Disordered" evidence="10">
    <location>
        <begin position="1"/>
        <end position="92"/>
    </location>
</feature>
<keyword evidence="7" id="KW-0539">Nucleus</keyword>
<comment type="subcellular location">
    <subcellularLocation>
        <location evidence="1">Nucleus</location>
    </subcellularLocation>
</comment>
<evidence type="ECO:0000259" key="12">
    <source>
        <dbReference type="PROSITE" id="PS50199"/>
    </source>
</evidence>
<protein>
    <recommendedName>
        <fullName evidence="15">RNA-binding protein</fullName>
    </recommendedName>
</protein>
<keyword evidence="14" id="KW-1185">Reference proteome</keyword>
<keyword evidence="5" id="KW-0862">Zinc</keyword>
<keyword evidence="4 9" id="KW-0863">Zinc-finger</keyword>
<dbReference type="SMART" id="SM00547">
    <property type="entry name" value="ZnF_RBZ"/>
    <property type="match status" value="1"/>
</dbReference>
<evidence type="ECO:0000256" key="10">
    <source>
        <dbReference type="SAM" id="MobiDB-lite"/>
    </source>
</evidence>
<feature type="domain" description="RanBP2-type" evidence="12">
    <location>
        <begin position="317"/>
        <end position="348"/>
    </location>
</feature>
<dbReference type="Gene3D" id="3.30.70.330">
    <property type="match status" value="1"/>
</dbReference>
<feature type="compositionally biased region" description="Basic and acidic residues" evidence="10">
    <location>
        <begin position="428"/>
        <end position="463"/>
    </location>
</feature>
<comment type="caution">
    <text evidence="13">The sequence shown here is derived from an EMBL/GenBank/DDBJ whole genome shotgun (WGS) entry which is preliminary data.</text>
</comment>
<dbReference type="GO" id="GO:0003723">
    <property type="term" value="F:RNA binding"/>
    <property type="evidence" value="ECO:0007669"/>
    <property type="project" value="UniProtKB-UniRule"/>
</dbReference>
<gene>
    <name evidence="13" type="ORF">R1flu_018001</name>
</gene>
<keyword evidence="6 8" id="KW-0694">RNA-binding</keyword>
<keyword evidence="3" id="KW-0479">Metal-binding</keyword>
<feature type="compositionally biased region" description="Basic and acidic residues" evidence="10">
    <location>
        <begin position="507"/>
        <end position="545"/>
    </location>
</feature>
<feature type="compositionally biased region" description="Basic and acidic residues" evidence="10">
    <location>
        <begin position="228"/>
        <end position="248"/>
    </location>
</feature>
<dbReference type="InterPro" id="IPR001876">
    <property type="entry name" value="Znf_RanBP2"/>
</dbReference>
<dbReference type="PANTHER" id="PTHR23238">
    <property type="entry name" value="RNA BINDING PROTEIN"/>
    <property type="match status" value="1"/>
</dbReference>
<feature type="domain" description="RRM" evidence="11">
    <location>
        <begin position="135"/>
        <end position="219"/>
    </location>
</feature>
<evidence type="ECO:0000256" key="2">
    <source>
        <dbReference type="ARBA" id="ARBA00008448"/>
    </source>
</evidence>
<evidence type="ECO:0000256" key="3">
    <source>
        <dbReference type="ARBA" id="ARBA00022723"/>
    </source>
</evidence>
<feature type="compositionally biased region" description="Basic and acidic residues" evidence="10">
    <location>
        <begin position="405"/>
        <end position="421"/>
    </location>
</feature>
<dbReference type="FunFam" id="4.10.1060.10:FF:000017">
    <property type="entry name" value="FUS RNA-binding protein"/>
    <property type="match status" value="1"/>
</dbReference>
<dbReference type="SUPFAM" id="SSF54928">
    <property type="entry name" value="RNA-binding domain, RBD"/>
    <property type="match status" value="1"/>
</dbReference>
<evidence type="ECO:0000256" key="4">
    <source>
        <dbReference type="ARBA" id="ARBA00022771"/>
    </source>
</evidence>
<sequence length="545" mass="60846">MADRDVHSDHGMSRSHHDGRHHDSSSHHHRDRDSHHEKDRDKERARDRSRERDHDKDRERGGGGGGGGRDRNRERGEVYGDRNGHGHGVPSSIVRIVEGGVGFRKETAYEGDDADDGYDRDRRYGSAGNGSGAAEIIYISNLPDNVTEDGLAALLGEAGAIKMERKSGLPMVKLFRDKETGMQEAEVVLEDPRSASGFVSWFNGYEYKGSKIQVSLGAAPISSSSPAFRDRRSGSYGHDYDRDRDLPPRGRGYKGGRGRGRNSDRFGPPHVPPQLGIGQGLPPFGRGFGGGVYGGVGDDFPAGGESFGRNNPNVTPREGDWICSEPTCGNLNFARRTHCNNCNKPRRDMVIGLGVGPGGGGFRGPPPHAPFMGGPPLGHGIERGMGGFGGPPGPWGGRGGAGGPRDFDHGLPARMGDRFADHGLPNRLSDRLDFRPGRHPRDREDFRDRDDYRDRERFDRPSFDSRAMYGSPGPRDRDREDRYRDRRSMDRDPRSERRFSPPRARWGARDARDRSRSPVRSLSREYYNRRDERRDDRRDRRDDMY</sequence>
<dbReference type="Pfam" id="PF00641">
    <property type="entry name" value="Zn_ribbon_RanBP"/>
    <property type="match status" value="1"/>
</dbReference>
<evidence type="ECO:0000313" key="13">
    <source>
        <dbReference type="EMBL" id="KAL2649873.1"/>
    </source>
</evidence>
<dbReference type="SMART" id="SM00360">
    <property type="entry name" value="RRM"/>
    <property type="match status" value="1"/>
</dbReference>
<dbReference type="Gene3D" id="4.10.1060.10">
    <property type="entry name" value="Zinc finger, RanBP2-type"/>
    <property type="match status" value="1"/>
</dbReference>
<reference evidence="13 14" key="1">
    <citation type="submission" date="2024-09" db="EMBL/GenBank/DDBJ databases">
        <title>Chromosome-scale assembly of Riccia fluitans.</title>
        <authorList>
            <person name="Paukszto L."/>
            <person name="Sawicki J."/>
            <person name="Karawczyk K."/>
            <person name="Piernik-Szablinska J."/>
            <person name="Szczecinska M."/>
            <person name="Mazdziarz M."/>
        </authorList>
    </citation>
    <scope>NUCLEOTIDE SEQUENCE [LARGE SCALE GENOMIC DNA]</scope>
    <source>
        <strain evidence="13">Rf_01</strain>
        <tissue evidence="13">Aerial parts of the thallus</tissue>
    </source>
</reference>
<dbReference type="GO" id="GO:0005634">
    <property type="term" value="C:nucleus"/>
    <property type="evidence" value="ECO:0007669"/>
    <property type="project" value="UniProtKB-SubCell"/>
</dbReference>
<dbReference type="PROSITE" id="PS50199">
    <property type="entry name" value="ZF_RANBP2_2"/>
    <property type="match status" value="1"/>
</dbReference>
<accession>A0ABD1ZEM2</accession>
<feature type="compositionally biased region" description="Basic and acidic residues" evidence="10">
    <location>
        <begin position="1"/>
        <end position="61"/>
    </location>
</feature>
<dbReference type="Proteomes" id="UP001605036">
    <property type="component" value="Unassembled WGS sequence"/>
</dbReference>
<dbReference type="InterPro" id="IPR036443">
    <property type="entry name" value="Znf_RanBP2_sf"/>
</dbReference>
<evidence type="ECO:0000313" key="14">
    <source>
        <dbReference type="Proteomes" id="UP001605036"/>
    </source>
</evidence>
<evidence type="ECO:0000256" key="8">
    <source>
        <dbReference type="PROSITE-ProRule" id="PRU00176"/>
    </source>
</evidence>
<evidence type="ECO:0008006" key="15">
    <source>
        <dbReference type="Google" id="ProtNLM"/>
    </source>
</evidence>
<evidence type="ECO:0000256" key="6">
    <source>
        <dbReference type="ARBA" id="ARBA00022884"/>
    </source>
</evidence>
<feature type="compositionally biased region" description="Basic residues" evidence="10">
    <location>
        <begin position="251"/>
        <end position="260"/>
    </location>
</feature>
<feature type="region of interest" description="Disordered" evidence="10">
    <location>
        <begin position="219"/>
        <end position="268"/>
    </location>
</feature>
<comment type="similarity">
    <text evidence="2">Belongs to the RRM TET family.</text>
</comment>
<proteinExistence type="inferred from homology"/>
<dbReference type="InterPro" id="IPR035979">
    <property type="entry name" value="RBD_domain_sf"/>
</dbReference>
<name>A0ABD1ZEM2_9MARC</name>
<dbReference type="InterPro" id="IPR034870">
    <property type="entry name" value="TET_fam"/>
</dbReference>
<dbReference type="EMBL" id="JBHFFA010000001">
    <property type="protein sequence ID" value="KAL2649873.1"/>
    <property type="molecule type" value="Genomic_DNA"/>
</dbReference>
<evidence type="ECO:0000259" key="11">
    <source>
        <dbReference type="PROSITE" id="PS50102"/>
    </source>
</evidence>
<feature type="region of interest" description="Disordered" evidence="10">
    <location>
        <begin position="382"/>
        <end position="545"/>
    </location>
</feature>
<dbReference type="GO" id="GO:0008270">
    <property type="term" value="F:zinc ion binding"/>
    <property type="evidence" value="ECO:0007669"/>
    <property type="project" value="UniProtKB-KW"/>
</dbReference>